<dbReference type="Proteomes" id="UP000219467">
    <property type="component" value="Unassembled WGS sequence"/>
</dbReference>
<evidence type="ECO:0000313" key="2">
    <source>
        <dbReference type="Proteomes" id="UP000219467"/>
    </source>
</evidence>
<dbReference type="AlphaFoldDB" id="A0A285CIJ0"/>
<dbReference type="OrthoDB" id="7862028at2"/>
<evidence type="ECO:0000313" key="1">
    <source>
        <dbReference type="EMBL" id="SNX67412.1"/>
    </source>
</evidence>
<sequence>MTTQEAAPIAVPSGQPVTLLETIWNEPGPAGLTFRFRFLAPEIGFGGSVDYDTAYADIVALCESYVLPRLNGTEPAPAQVIVSLSDRPLPFGAADPEVTQFFEAFSISDGHCIWEAF</sequence>
<dbReference type="RefSeq" id="WP_097028683.1">
    <property type="nucleotide sequence ID" value="NZ_OAOQ01000001.1"/>
</dbReference>
<keyword evidence="2" id="KW-1185">Reference proteome</keyword>
<dbReference type="Pfam" id="PF20107">
    <property type="entry name" value="DUF6497"/>
    <property type="match status" value="1"/>
</dbReference>
<dbReference type="EMBL" id="OAOQ01000001">
    <property type="protein sequence ID" value="SNX67412.1"/>
    <property type="molecule type" value="Genomic_DNA"/>
</dbReference>
<proteinExistence type="predicted"/>
<reference evidence="2" key="1">
    <citation type="submission" date="2017-08" db="EMBL/GenBank/DDBJ databases">
        <authorList>
            <person name="Varghese N."/>
            <person name="Submissions S."/>
        </authorList>
    </citation>
    <scope>NUCLEOTIDE SEQUENCE [LARGE SCALE GENOMIC DNA]</scope>
    <source>
        <strain evidence="2">JA234</strain>
    </source>
</reference>
<accession>A0A285CIJ0</accession>
<name>A0A285CIJ0_9RHOB</name>
<organism evidence="1 2">
    <name type="scientific">Cereibacter ovatus</name>
    <dbReference type="NCBI Taxonomy" id="439529"/>
    <lineage>
        <taxon>Bacteria</taxon>
        <taxon>Pseudomonadati</taxon>
        <taxon>Pseudomonadota</taxon>
        <taxon>Alphaproteobacteria</taxon>
        <taxon>Rhodobacterales</taxon>
        <taxon>Paracoccaceae</taxon>
        <taxon>Cereibacter</taxon>
    </lineage>
</organism>
<protein>
    <recommendedName>
        <fullName evidence="3">Acetolactate synthase</fullName>
    </recommendedName>
</protein>
<gene>
    <name evidence="1" type="ORF">SAMN05878503_10144</name>
</gene>
<evidence type="ECO:0008006" key="3">
    <source>
        <dbReference type="Google" id="ProtNLM"/>
    </source>
</evidence>
<dbReference type="InterPro" id="IPR045467">
    <property type="entry name" value="DUF6497"/>
</dbReference>